<evidence type="ECO:0000256" key="2">
    <source>
        <dbReference type="SAM" id="SignalP"/>
    </source>
</evidence>
<keyword evidence="2" id="KW-0732">Signal</keyword>
<dbReference type="PROSITE" id="PS51257">
    <property type="entry name" value="PROKAR_LIPOPROTEIN"/>
    <property type="match status" value="1"/>
</dbReference>
<feature type="chain" id="PRO_5031027303" description="Cellulose-binding protein" evidence="2">
    <location>
        <begin position="29"/>
        <end position="541"/>
    </location>
</feature>
<keyword evidence="4" id="KW-1185">Reference proteome</keyword>
<name>A0A7W9EFJ1_9SPHN</name>
<proteinExistence type="predicted"/>
<feature type="region of interest" description="Disordered" evidence="1">
    <location>
        <begin position="32"/>
        <end position="71"/>
    </location>
</feature>
<reference evidence="3 4" key="1">
    <citation type="submission" date="2020-08" db="EMBL/GenBank/DDBJ databases">
        <title>Genomic Encyclopedia of Type Strains, Phase IV (KMG-IV): sequencing the most valuable type-strain genomes for metagenomic binning, comparative biology and taxonomic classification.</title>
        <authorList>
            <person name="Goeker M."/>
        </authorList>
    </citation>
    <scope>NUCLEOTIDE SEQUENCE [LARGE SCALE GENOMIC DNA]</scope>
    <source>
        <strain evidence="3 4">DSM 25079</strain>
    </source>
</reference>
<evidence type="ECO:0000313" key="4">
    <source>
        <dbReference type="Proteomes" id="UP000549617"/>
    </source>
</evidence>
<gene>
    <name evidence="3" type="ORF">FHS49_003182</name>
</gene>
<feature type="signal peptide" evidence="2">
    <location>
        <begin position="1"/>
        <end position="28"/>
    </location>
</feature>
<dbReference type="EMBL" id="JACIJC010000005">
    <property type="protein sequence ID" value="MBB5687154.1"/>
    <property type="molecule type" value="Genomic_DNA"/>
</dbReference>
<comment type="caution">
    <text evidence="3">The sequence shown here is derived from an EMBL/GenBank/DDBJ whole genome shotgun (WGS) entry which is preliminary data.</text>
</comment>
<evidence type="ECO:0008006" key="5">
    <source>
        <dbReference type="Google" id="ProtNLM"/>
    </source>
</evidence>
<evidence type="ECO:0000313" key="3">
    <source>
        <dbReference type="EMBL" id="MBB5687154.1"/>
    </source>
</evidence>
<dbReference type="Proteomes" id="UP000549617">
    <property type="component" value="Unassembled WGS sequence"/>
</dbReference>
<accession>A0A7W9EFJ1</accession>
<sequence length="541" mass="59385">MLRRSTTTKFNRLQALRHIALATCLATAACGGEGATGAPQTDTGSIVEPAGPDPVVVTPAPTPTPPRASKANVGINVAGTSYWSGERSFANLASGGNWTDPGTAGWGALDPSQIDENGTVKSLNAGQKAAINLARPAEQMQGKDVRIRCTYSGEGSLSYDGFYPRPMEIIQNGIEFTWIATATKTFLYLNKTNPENPLRNLDCREADMDRNLLFAPEFIESLRPFQVLRFLDWMPANTNPAVVNWSIRTLPSNVSQTGAQGVAIEHMIDLANQTQTDPWFTIPWNADETYIRNFATLVRDRLSPDRKVYVELTNEMWNAAFPVFNQILAEAVAANLATDKYQGLLYRYAQKSAWALKIWTEVFAANPDRLVRVVATQHDNPWQAGEVLGFGDTAQYVDALATAPYFGHDLLAGANAAETDLNKLFALLAAQAKNVMADKTSENKAAATKYRKRYITYEAGQHIVAPGNQPTLAALNRDQRMYDIYKTYMADWKSNSGDLMVMFSATGGISQYGAWGIREYAGQPLSETPKRRAVLDFLAGK</sequence>
<feature type="compositionally biased region" description="Low complexity" evidence="1">
    <location>
        <begin position="49"/>
        <end position="59"/>
    </location>
</feature>
<dbReference type="RefSeq" id="WP_184020340.1">
    <property type="nucleotide sequence ID" value="NZ_JACIJC010000005.1"/>
</dbReference>
<organism evidence="3 4">
    <name type="scientific">Sphingobium boeckii</name>
    <dbReference type="NCBI Taxonomy" id="1082345"/>
    <lineage>
        <taxon>Bacteria</taxon>
        <taxon>Pseudomonadati</taxon>
        <taxon>Pseudomonadota</taxon>
        <taxon>Alphaproteobacteria</taxon>
        <taxon>Sphingomonadales</taxon>
        <taxon>Sphingomonadaceae</taxon>
        <taxon>Sphingobium</taxon>
    </lineage>
</organism>
<dbReference type="AlphaFoldDB" id="A0A7W9EFJ1"/>
<protein>
    <recommendedName>
        <fullName evidence="5">Cellulose-binding protein</fullName>
    </recommendedName>
</protein>
<evidence type="ECO:0000256" key="1">
    <source>
        <dbReference type="SAM" id="MobiDB-lite"/>
    </source>
</evidence>